<keyword evidence="3" id="KW-1185">Reference proteome</keyword>
<organism evidence="2 3">
    <name type="scientific">Billgrantia sulfidoxydans</name>
    <dbReference type="NCBI Taxonomy" id="2733484"/>
    <lineage>
        <taxon>Bacteria</taxon>
        <taxon>Pseudomonadati</taxon>
        <taxon>Pseudomonadota</taxon>
        <taxon>Gammaproteobacteria</taxon>
        <taxon>Oceanospirillales</taxon>
        <taxon>Halomonadaceae</taxon>
        <taxon>Billgrantia</taxon>
    </lineage>
</organism>
<accession>A0ABX7W6C1</accession>
<dbReference type="Proteomes" id="UP000671868">
    <property type="component" value="Chromosome"/>
</dbReference>
<name>A0ABX7W6C1_9GAMM</name>
<evidence type="ECO:0000313" key="3">
    <source>
        <dbReference type="Proteomes" id="UP000671868"/>
    </source>
</evidence>
<protein>
    <submittedName>
        <fullName evidence="2">DUF4123 domain-containing protein</fullName>
    </submittedName>
</protein>
<dbReference type="RefSeq" id="WP_209537502.1">
    <property type="nucleotide sequence ID" value="NZ_CP053381.1"/>
</dbReference>
<evidence type="ECO:0000259" key="1">
    <source>
        <dbReference type="Pfam" id="PF13503"/>
    </source>
</evidence>
<sequence>MPGWLTRIDERSQRVDTLASGFASHRPAYLVLDQRRAPERCAALVGQPGWRDYLTLFAGTPLAPLIEASPWLVELSIGSQAWQAAAALCQEQRIGWAFQPAQDTRLDDLADHLRQLFVLDDPHGGQSLVNVQDPTAWTALLAAGSDTAYAQLIGPLGQVVTPTPLPHWQAWQQVDEVGEEASETMAPPLTHELEQALKESPRAWWLSAATDMPLQELPPAWLERLGRLETAGIHQAHHLQRLLPRVQQVPKPETDWWAQATTTEILQAAIPAWKKVDALEASA</sequence>
<proteinExistence type="predicted"/>
<dbReference type="InterPro" id="IPR025391">
    <property type="entry name" value="DUF4123"/>
</dbReference>
<dbReference type="Pfam" id="PF13503">
    <property type="entry name" value="DUF4123"/>
    <property type="match status" value="1"/>
</dbReference>
<reference evidence="2 3" key="1">
    <citation type="journal article" date="2021" name="Front. Microbiol.">
        <title>Aerobic Denitrification and Heterotrophic Sulfur Oxidation in the Genus Halomonas Revealed by Six Novel Species Characterizations and Genome-Based Analysis.</title>
        <authorList>
            <person name="Wang L."/>
            <person name="Shao Z."/>
        </authorList>
    </citation>
    <scope>NUCLEOTIDE SEQUENCE [LARGE SCALE GENOMIC DNA]</scope>
    <source>
        <strain evidence="2 3">MCCC 1A11059</strain>
    </source>
</reference>
<dbReference type="EMBL" id="CP053381">
    <property type="protein sequence ID" value="QTP55290.1"/>
    <property type="molecule type" value="Genomic_DNA"/>
</dbReference>
<evidence type="ECO:0000313" key="2">
    <source>
        <dbReference type="EMBL" id="QTP55290.1"/>
    </source>
</evidence>
<gene>
    <name evidence="2" type="ORF">HNO51_11720</name>
</gene>
<feature type="domain" description="DUF4123" evidence="1">
    <location>
        <begin position="29"/>
        <end position="147"/>
    </location>
</feature>